<sequence length="73" mass="8050">ARSKVPWKLRWVPEARFITIPAICSALSSSVLTLMGLTAKCVRVAGARARRRAWRNNLGSPWRTSIICSGLAI</sequence>
<name>A0ACC1H9T4_9FUNG</name>
<organism evidence="1 2">
    <name type="scientific">Spiromyces aspiralis</name>
    <dbReference type="NCBI Taxonomy" id="68401"/>
    <lineage>
        <taxon>Eukaryota</taxon>
        <taxon>Fungi</taxon>
        <taxon>Fungi incertae sedis</taxon>
        <taxon>Zoopagomycota</taxon>
        <taxon>Kickxellomycotina</taxon>
        <taxon>Kickxellomycetes</taxon>
        <taxon>Kickxellales</taxon>
        <taxon>Kickxellaceae</taxon>
        <taxon>Spiromyces</taxon>
    </lineage>
</organism>
<reference evidence="1" key="1">
    <citation type="submission" date="2022-06" db="EMBL/GenBank/DDBJ databases">
        <title>Phylogenomic reconstructions and comparative analyses of Kickxellomycotina fungi.</title>
        <authorList>
            <person name="Reynolds N.K."/>
            <person name="Stajich J.E."/>
            <person name="Barry K."/>
            <person name="Grigoriev I.V."/>
            <person name="Crous P."/>
            <person name="Smith M.E."/>
        </authorList>
    </citation>
    <scope>NUCLEOTIDE SEQUENCE</scope>
    <source>
        <strain evidence="1">RSA 2271</strain>
    </source>
</reference>
<keyword evidence="2" id="KW-1185">Reference proteome</keyword>
<proteinExistence type="predicted"/>
<comment type="caution">
    <text evidence="1">The sequence shown here is derived from an EMBL/GenBank/DDBJ whole genome shotgun (WGS) entry which is preliminary data.</text>
</comment>
<dbReference type="Proteomes" id="UP001145114">
    <property type="component" value="Unassembled WGS sequence"/>
</dbReference>
<gene>
    <name evidence="1" type="ORF">EV182_005590</name>
</gene>
<protein>
    <submittedName>
        <fullName evidence="1">Uncharacterized protein</fullName>
    </submittedName>
</protein>
<evidence type="ECO:0000313" key="1">
    <source>
        <dbReference type="EMBL" id="KAJ1673259.1"/>
    </source>
</evidence>
<feature type="non-terminal residue" evidence="1">
    <location>
        <position position="73"/>
    </location>
</feature>
<dbReference type="EMBL" id="JAMZIH010007180">
    <property type="protein sequence ID" value="KAJ1673259.1"/>
    <property type="molecule type" value="Genomic_DNA"/>
</dbReference>
<evidence type="ECO:0000313" key="2">
    <source>
        <dbReference type="Proteomes" id="UP001145114"/>
    </source>
</evidence>
<accession>A0ACC1H9T4</accession>
<feature type="non-terminal residue" evidence="1">
    <location>
        <position position="1"/>
    </location>
</feature>